<feature type="compositionally biased region" description="Acidic residues" evidence="8">
    <location>
        <begin position="265"/>
        <end position="287"/>
    </location>
</feature>
<dbReference type="OrthoDB" id="125903at2759"/>
<keyword evidence="6" id="KW-0804">Transcription</keyword>
<dbReference type="PANTHER" id="PTHR15970">
    <property type="entry name" value="ELL-ASSOCIATED FACTOR EAF"/>
    <property type="match status" value="1"/>
</dbReference>
<keyword evidence="5" id="KW-0010">Activator</keyword>
<dbReference type="Pfam" id="PF09816">
    <property type="entry name" value="EAF"/>
    <property type="match status" value="1"/>
</dbReference>
<evidence type="ECO:0000256" key="3">
    <source>
        <dbReference type="ARBA" id="ARBA00022553"/>
    </source>
</evidence>
<dbReference type="AlphaFoldDB" id="A0A0C3QPE1"/>
<keyword evidence="3" id="KW-0597">Phosphoprotein</keyword>
<reference evidence="11" key="2">
    <citation type="submission" date="2015-01" db="EMBL/GenBank/DDBJ databases">
        <title>Evolutionary Origins and Diversification of the Mycorrhizal Mutualists.</title>
        <authorList>
            <consortium name="DOE Joint Genome Institute"/>
            <consortium name="Mycorrhizal Genomics Consortium"/>
            <person name="Kohler A."/>
            <person name="Kuo A."/>
            <person name="Nagy L.G."/>
            <person name="Floudas D."/>
            <person name="Copeland A."/>
            <person name="Barry K.W."/>
            <person name="Cichocki N."/>
            <person name="Veneault-Fourrey C."/>
            <person name="LaButti K."/>
            <person name="Lindquist E.A."/>
            <person name="Lipzen A."/>
            <person name="Lundell T."/>
            <person name="Morin E."/>
            <person name="Murat C."/>
            <person name="Riley R."/>
            <person name="Ohm R."/>
            <person name="Sun H."/>
            <person name="Tunlid A."/>
            <person name="Henrissat B."/>
            <person name="Grigoriev I.V."/>
            <person name="Hibbett D.S."/>
            <person name="Martin F."/>
        </authorList>
    </citation>
    <scope>NUCLEOTIDE SEQUENCE [LARGE SCALE GENOMIC DNA]</scope>
    <source>
        <strain evidence="11">MUT 4182</strain>
    </source>
</reference>
<evidence type="ECO:0000313" key="11">
    <source>
        <dbReference type="Proteomes" id="UP000054248"/>
    </source>
</evidence>
<keyword evidence="7" id="KW-0539">Nucleus</keyword>
<evidence type="ECO:0000256" key="1">
    <source>
        <dbReference type="ARBA" id="ARBA00004123"/>
    </source>
</evidence>
<feature type="region of interest" description="Disordered" evidence="8">
    <location>
        <begin position="105"/>
        <end position="331"/>
    </location>
</feature>
<feature type="domain" description="Transcription elongation factor Eaf N-terminal" evidence="9">
    <location>
        <begin position="12"/>
        <end position="53"/>
    </location>
</feature>
<dbReference type="PANTHER" id="PTHR15970:SF2">
    <property type="entry name" value="ELL-ASSOCIATED FACTOR EAF"/>
    <property type="match status" value="1"/>
</dbReference>
<comment type="similarity">
    <text evidence="2">Belongs to the EAF family.</text>
</comment>
<keyword evidence="11" id="KW-1185">Reference proteome</keyword>
<dbReference type="GO" id="GO:0032783">
    <property type="term" value="C:super elongation complex"/>
    <property type="evidence" value="ECO:0007669"/>
    <property type="project" value="InterPro"/>
</dbReference>
<evidence type="ECO:0000256" key="5">
    <source>
        <dbReference type="ARBA" id="ARBA00023159"/>
    </source>
</evidence>
<evidence type="ECO:0000256" key="8">
    <source>
        <dbReference type="SAM" id="MobiDB-lite"/>
    </source>
</evidence>
<dbReference type="InterPro" id="IPR019194">
    <property type="entry name" value="Tscrpt_elong_fac_Eaf_N"/>
</dbReference>
<evidence type="ECO:0000256" key="4">
    <source>
        <dbReference type="ARBA" id="ARBA00023015"/>
    </source>
</evidence>
<gene>
    <name evidence="10" type="ORF">M407DRAFT_242746</name>
</gene>
<dbReference type="HOGENOM" id="CLU_839902_0_0_1"/>
<keyword evidence="4" id="KW-0805">Transcription regulation</keyword>
<feature type="region of interest" description="Disordered" evidence="8">
    <location>
        <begin position="56"/>
        <end position="88"/>
    </location>
</feature>
<dbReference type="EMBL" id="KN822986">
    <property type="protein sequence ID" value="KIO29179.1"/>
    <property type="molecule type" value="Genomic_DNA"/>
</dbReference>
<evidence type="ECO:0000256" key="7">
    <source>
        <dbReference type="ARBA" id="ARBA00023242"/>
    </source>
</evidence>
<dbReference type="STRING" id="1051891.A0A0C3QPE1"/>
<comment type="subcellular location">
    <subcellularLocation>
        <location evidence="1">Nucleus</location>
    </subcellularLocation>
</comment>
<organism evidence="10 11">
    <name type="scientific">Tulasnella calospora MUT 4182</name>
    <dbReference type="NCBI Taxonomy" id="1051891"/>
    <lineage>
        <taxon>Eukaryota</taxon>
        <taxon>Fungi</taxon>
        <taxon>Dikarya</taxon>
        <taxon>Basidiomycota</taxon>
        <taxon>Agaricomycotina</taxon>
        <taxon>Agaricomycetes</taxon>
        <taxon>Cantharellales</taxon>
        <taxon>Tulasnellaceae</taxon>
        <taxon>Tulasnella</taxon>
    </lineage>
</organism>
<feature type="compositionally biased region" description="Acidic residues" evidence="8">
    <location>
        <begin position="310"/>
        <end position="331"/>
    </location>
</feature>
<dbReference type="GO" id="GO:0006368">
    <property type="term" value="P:transcription elongation by RNA polymerase II"/>
    <property type="evidence" value="ECO:0007669"/>
    <property type="project" value="InterPro"/>
</dbReference>
<name>A0A0C3QPE1_9AGAM</name>
<feature type="compositionally biased region" description="Polar residues" evidence="8">
    <location>
        <begin position="106"/>
        <end position="119"/>
    </location>
</feature>
<evidence type="ECO:0000259" key="9">
    <source>
        <dbReference type="Pfam" id="PF09816"/>
    </source>
</evidence>
<sequence length="331" mass="35620">MQYGSAEAGDLHAFTGSQSQAKEFECVLIYDEATGEFTFERLDSVITLEYERASSSHAISRPLDNSPGSAATVSSGSPPTPPNVAYNGFDNVQVADINFDLDVEETSQVTTKQTPSSRPTHAAKSVMVVTPPERPAPPAKGKGKRNRDSLAEKEPPARRPPAKRLPAAAAPPPPALPAAPLALPPRPPTPPSGLRSPNAYVPASTINFSDDEDDVPLSTEPPKKLSKGFTLEVEENPVLPPARKPFSEGLIEEEAPNIDNMFDGLDYDEEDGEAEGEDDDQEDDDDFRIDVDEADHVPQGPHISMSELAGGDDDDDDEEDEDEDESDDDSD</sequence>
<dbReference type="Proteomes" id="UP000054248">
    <property type="component" value="Unassembled WGS sequence"/>
</dbReference>
<dbReference type="InterPro" id="IPR027093">
    <property type="entry name" value="EAF_fam"/>
</dbReference>
<feature type="compositionally biased region" description="Basic and acidic residues" evidence="8">
    <location>
        <begin position="146"/>
        <end position="157"/>
    </location>
</feature>
<evidence type="ECO:0000256" key="6">
    <source>
        <dbReference type="ARBA" id="ARBA00023163"/>
    </source>
</evidence>
<dbReference type="GO" id="GO:0003711">
    <property type="term" value="F:transcription elongation factor activity"/>
    <property type="evidence" value="ECO:0007669"/>
    <property type="project" value="TreeGrafter"/>
</dbReference>
<feature type="compositionally biased region" description="Polar residues" evidence="8">
    <location>
        <begin position="66"/>
        <end position="77"/>
    </location>
</feature>
<accession>A0A0C3QPE1</accession>
<evidence type="ECO:0000256" key="2">
    <source>
        <dbReference type="ARBA" id="ARBA00007798"/>
    </source>
</evidence>
<evidence type="ECO:0000313" key="10">
    <source>
        <dbReference type="EMBL" id="KIO29179.1"/>
    </source>
</evidence>
<protein>
    <recommendedName>
        <fullName evidence="9">Transcription elongation factor Eaf N-terminal domain-containing protein</fullName>
    </recommendedName>
</protein>
<proteinExistence type="inferred from homology"/>
<reference evidence="10 11" key="1">
    <citation type="submission" date="2014-04" db="EMBL/GenBank/DDBJ databases">
        <authorList>
            <consortium name="DOE Joint Genome Institute"/>
            <person name="Kuo A."/>
            <person name="Girlanda M."/>
            <person name="Perotto S."/>
            <person name="Kohler A."/>
            <person name="Nagy L.G."/>
            <person name="Floudas D."/>
            <person name="Copeland A."/>
            <person name="Barry K.W."/>
            <person name="Cichocki N."/>
            <person name="Veneault-Fourrey C."/>
            <person name="LaButti K."/>
            <person name="Lindquist E.A."/>
            <person name="Lipzen A."/>
            <person name="Lundell T."/>
            <person name="Morin E."/>
            <person name="Murat C."/>
            <person name="Sun H."/>
            <person name="Tunlid A."/>
            <person name="Henrissat B."/>
            <person name="Grigoriev I.V."/>
            <person name="Hibbett D.S."/>
            <person name="Martin F."/>
            <person name="Nordberg H.P."/>
            <person name="Cantor M.N."/>
            <person name="Hua S.X."/>
        </authorList>
    </citation>
    <scope>NUCLEOTIDE SEQUENCE [LARGE SCALE GENOMIC DNA]</scope>
    <source>
        <strain evidence="10 11">MUT 4182</strain>
    </source>
</reference>
<feature type="compositionally biased region" description="Pro residues" evidence="8">
    <location>
        <begin position="169"/>
        <end position="191"/>
    </location>
</feature>